<comment type="caution">
    <text evidence="2">The sequence shown here is derived from an EMBL/GenBank/DDBJ whole genome shotgun (WGS) entry which is preliminary data.</text>
</comment>
<evidence type="ECO:0000313" key="3">
    <source>
        <dbReference type="Proteomes" id="UP000599437"/>
    </source>
</evidence>
<sequence>MTGLQRGAREDLDGAGHVQALDAVEEDDEHAAYGSLGHGSILRRPTDVRNDEDPTFPATGAPALPGVLTSR</sequence>
<evidence type="ECO:0000256" key="1">
    <source>
        <dbReference type="SAM" id="MobiDB-lite"/>
    </source>
</evidence>
<protein>
    <submittedName>
        <fullName evidence="2">Uncharacterized protein</fullName>
    </submittedName>
</protein>
<proteinExistence type="predicted"/>
<evidence type="ECO:0000313" key="2">
    <source>
        <dbReference type="EMBL" id="GHB09598.1"/>
    </source>
</evidence>
<organism evidence="2 3">
    <name type="scientific">Streptomyces chryseus</name>
    <dbReference type="NCBI Taxonomy" id="68186"/>
    <lineage>
        <taxon>Bacteria</taxon>
        <taxon>Bacillati</taxon>
        <taxon>Actinomycetota</taxon>
        <taxon>Actinomycetes</taxon>
        <taxon>Kitasatosporales</taxon>
        <taxon>Streptomycetaceae</taxon>
        <taxon>Streptomyces</taxon>
    </lineage>
</organism>
<accession>A0ABQ3DRC5</accession>
<reference evidence="3" key="1">
    <citation type="journal article" date="2019" name="Int. J. Syst. Evol. Microbiol.">
        <title>The Global Catalogue of Microorganisms (GCM) 10K type strain sequencing project: providing services to taxonomists for standard genome sequencing and annotation.</title>
        <authorList>
            <consortium name="The Broad Institute Genomics Platform"/>
            <consortium name="The Broad Institute Genome Sequencing Center for Infectious Disease"/>
            <person name="Wu L."/>
            <person name="Ma J."/>
        </authorList>
    </citation>
    <scope>NUCLEOTIDE SEQUENCE [LARGE SCALE GENOMIC DNA]</scope>
    <source>
        <strain evidence="3">JCM 4737</strain>
    </source>
</reference>
<dbReference type="Proteomes" id="UP000599437">
    <property type="component" value="Unassembled WGS sequence"/>
</dbReference>
<name>A0ABQ3DRC5_9ACTN</name>
<feature type="region of interest" description="Disordered" evidence="1">
    <location>
        <begin position="29"/>
        <end position="71"/>
    </location>
</feature>
<dbReference type="EMBL" id="BMVO01000010">
    <property type="protein sequence ID" value="GHB09598.1"/>
    <property type="molecule type" value="Genomic_DNA"/>
</dbReference>
<keyword evidence="3" id="KW-1185">Reference proteome</keyword>
<gene>
    <name evidence="2" type="ORF">GCM10010346_36150</name>
</gene>